<sequence length="434" mass="48547">MSENVIYEHKKAEEVKDLTQGIIRDSSETPLIFCIDISSSMQCSELLNGKWFTYLTRYDCIAKGICDQIEACKETKSKVCYCAWRYHCETSCNRFRRESQCRRVFVHKRCSACSKIHMSHPISHTHKSIIDLVKNKEPNGSTTLGLGALTAITMAGAVGKGATVVIRTDGEANTGVGSQDSYKDVSDCEQRVLNFYKDLADNANKHGVTVNLMSLKECYCNLDNLIVLSEETGGQVNIIDPQDASNVFETMLQVKPIAINVTVKVRLHQALEFKNELGKNLSADRTLMKKKLGSVNSQTEVTFGYKLKDPDKLALIEGFNIEEFSKIPFQTQIEYCRLDDTKCLKVISRVFETSSDAEEIKQDANLGIVAVSTAQQASNLVKREVSERLKYFHITTRSSSKGCPRVKTTPLSTRPLSLVCVKCIEMQLCIEANN</sequence>
<organism evidence="1 2">
    <name type="scientific">Euplotes crassus</name>
    <dbReference type="NCBI Taxonomy" id="5936"/>
    <lineage>
        <taxon>Eukaryota</taxon>
        <taxon>Sar</taxon>
        <taxon>Alveolata</taxon>
        <taxon>Ciliophora</taxon>
        <taxon>Intramacronucleata</taxon>
        <taxon>Spirotrichea</taxon>
        <taxon>Hypotrichia</taxon>
        <taxon>Euplotida</taxon>
        <taxon>Euplotidae</taxon>
        <taxon>Moneuplotes</taxon>
    </lineage>
</organism>
<dbReference type="GO" id="GO:0030127">
    <property type="term" value="C:COPII vesicle coat"/>
    <property type="evidence" value="ECO:0007669"/>
    <property type="project" value="TreeGrafter"/>
</dbReference>
<dbReference type="PANTHER" id="PTHR13803">
    <property type="entry name" value="SEC24-RELATED PROTEIN"/>
    <property type="match status" value="1"/>
</dbReference>
<dbReference type="SUPFAM" id="SSF53300">
    <property type="entry name" value="vWA-like"/>
    <property type="match status" value="1"/>
</dbReference>
<dbReference type="InterPro" id="IPR036465">
    <property type="entry name" value="vWFA_dom_sf"/>
</dbReference>
<evidence type="ECO:0000313" key="2">
    <source>
        <dbReference type="Proteomes" id="UP001295684"/>
    </source>
</evidence>
<accession>A0AAD1U449</accession>
<dbReference type="Proteomes" id="UP001295684">
    <property type="component" value="Unassembled WGS sequence"/>
</dbReference>
<proteinExistence type="predicted"/>
<dbReference type="AlphaFoldDB" id="A0AAD1U449"/>
<dbReference type="GO" id="GO:0090110">
    <property type="term" value="P:COPII-coated vesicle cargo loading"/>
    <property type="evidence" value="ECO:0007669"/>
    <property type="project" value="TreeGrafter"/>
</dbReference>
<dbReference type="EMBL" id="CAMPGE010001374">
    <property type="protein sequence ID" value="CAI2360157.1"/>
    <property type="molecule type" value="Genomic_DNA"/>
</dbReference>
<dbReference type="GO" id="GO:0000149">
    <property type="term" value="F:SNARE binding"/>
    <property type="evidence" value="ECO:0007669"/>
    <property type="project" value="TreeGrafter"/>
</dbReference>
<dbReference type="PANTHER" id="PTHR13803:SF36">
    <property type="entry name" value="TYPE A VON WILLEBRAND FACTOR DOMAIN-CONTAINING PROTEIN"/>
    <property type="match status" value="1"/>
</dbReference>
<evidence type="ECO:0008006" key="3">
    <source>
        <dbReference type="Google" id="ProtNLM"/>
    </source>
</evidence>
<reference evidence="1" key="1">
    <citation type="submission" date="2023-07" db="EMBL/GenBank/DDBJ databases">
        <authorList>
            <consortium name="AG Swart"/>
            <person name="Singh M."/>
            <person name="Singh A."/>
            <person name="Seah K."/>
            <person name="Emmerich C."/>
        </authorList>
    </citation>
    <scope>NUCLEOTIDE SEQUENCE</scope>
    <source>
        <strain evidence="1">DP1</strain>
    </source>
</reference>
<name>A0AAD1U449_EUPCR</name>
<gene>
    <name evidence="1" type="ORF">ECRASSUSDP1_LOCUS1455</name>
</gene>
<dbReference type="Gene3D" id="3.40.50.410">
    <property type="entry name" value="von Willebrand factor, type A domain"/>
    <property type="match status" value="1"/>
</dbReference>
<comment type="caution">
    <text evidence="1">The sequence shown here is derived from an EMBL/GenBank/DDBJ whole genome shotgun (WGS) entry which is preliminary data.</text>
</comment>
<evidence type="ECO:0000313" key="1">
    <source>
        <dbReference type="EMBL" id="CAI2360157.1"/>
    </source>
</evidence>
<keyword evidence="2" id="KW-1185">Reference proteome</keyword>
<dbReference type="GO" id="GO:0070971">
    <property type="term" value="C:endoplasmic reticulum exit site"/>
    <property type="evidence" value="ECO:0007669"/>
    <property type="project" value="TreeGrafter"/>
</dbReference>
<dbReference type="GO" id="GO:0008270">
    <property type="term" value="F:zinc ion binding"/>
    <property type="evidence" value="ECO:0007669"/>
    <property type="project" value="TreeGrafter"/>
</dbReference>
<dbReference type="InterPro" id="IPR050550">
    <property type="entry name" value="SEC23_SEC24_subfamily"/>
</dbReference>
<protein>
    <recommendedName>
        <fullName evidence="3">VWFA domain-containing protein</fullName>
    </recommendedName>
</protein>